<feature type="non-terminal residue" evidence="13">
    <location>
        <position position="99"/>
    </location>
</feature>
<gene>
    <name evidence="13" type="ORF">M408DRAFT_36255</name>
</gene>
<keyword evidence="4" id="KW-0489">Methyltransferase</keyword>
<keyword evidence="14" id="KW-1185">Reference proteome</keyword>
<dbReference type="GO" id="GO:0005737">
    <property type="term" value="C:cytoplasm"/>
    <property type="evidence" value="ECO:0007669"/>
    <property type="project" value="TreeGrafter"/>
</dbReference>
<dbReference type="GO" id="GO:0090486">
    <property type="term" value="F:small RNA 2'-O-methyltransferase activity"/>
    <property type="evidence" value="ECO:0007669"/>
    <property type="project" value="UniProtKB-EC"/>
</dbReference>
<dbReference type="PANTHER" id="PTHR21404:SF3">
    <property type="entry name" value="SMALL RNA 2'-O-METHYLTRANSFERASE"/>
    <property type="match status" value="1"/>
</dbReference>
<dbReference type="GO" id="GO:0046872">
    <property type="term" value="F:metal ion binding"/>
    <property type="evidence" value="ECO:0007669"/>
    <property type="project" value="UniProtKB-KW"/>
</dbReference>
<evidence type="ECO:0000256" key="1">
    <source>
        <dbReference type="ARBA" id="ARBA00001946"/>
    </source>
</evidence>
<evidence type="ECO:0000256" key="10">
    <source>
        <dbReference type="ARBA" id="ARBA00023158"/>
    </source>
</evidence>
<dbReference type="PANTHER" id="PTHR21404">
    <property type="entry name" value="HEN1"/>
    <property type="match status" value="1"/>
</dbReference>
<evidence type="ECO:0000256" key="7">
    <source>
        <dbReference type="ARBA" id="ARBA00022723"/>
    </source>
</evidence>
<keyword evidence="10" id="KW-0943">RNA-mediated gene silencing</keyword>
<dbReference type="GO" id="GO:0030422">
    <property type="term" value="P:siRNA processing"/>
    <property type="evidence" value="ECO:0007669"/>
    <property type="project" value="TreeGrafter"/>
</dbReference>
<evidence type="ECO:0000256" key="4">
    <source>
        <dbReference type="ARBA" id="ARBA00022603"/>
    </source>
</evidence>
<evidence type="ECO:0000256" key="12">
    <source>
        <dbReference type="ARBA" id="ARBA00048418"/>
    </source>
</evidence>
<evidence type="ECO:0000256" key="2">
    <source>
        <dbReference type="ARBA" id="ARBA00009026"/>
    </source>
</evidence>
<evidence type="ECO:0000256" key="9">
    <source>
        <dbReference type="ARBA" id="ARBA00022884"/>
    </source>
</evidence>
<dbReference type="GO" id="GO:0003723">
    <property type="term" value="F:RNA binding"/>
    <property type="evidence" value="ECO:0007669"/>
    <property type="project" value="UniProtKB-KW"/>
</dbReference>
<keyword evidence="7" id="KW-0479">Metal-binding</keyword>
<dbReference type="EMBL" id="KN824278">
    <property type="protein sequence ID" value="KIM33647.1"/>
    <property type="molecule type" value="Genomic_DNA"/>
</dbReference>
<proteinExistence type="inferred from homology"/>
<evidence type="ECO:0000256" key="8">
    <source>
        <dbReference type="ARBA" id="ARBA00022842"/>
    </source>
</evidence>
<feature type="non-terminal residue" evidence="13">
    <location>
        <position position="1"/>
    </location>
</feature>
<dbReference type="Gene3D" id="3.40.50.150">
    <property type="entry name" value="Vaccinia Virus protein VP39"/>
    <property type="match status" value="1"/>
</dbReference>
<comment type="cofactor">
    <cofactor evidence="1">
        <name>Mg(2+)</name>
        <dbReference type="ChEBI" id="CHEBI:18420"/>
    </cofactor>
</comment>
<dbReference type="OrthoDB" id="2154311at2759"/>
<keyword evidence="6" id="KW-0949">S-adenosyl-L-methionine</keyword>
<reference evidence="14" key="2">
    <citation type="submission" date="2015-01" db="EMBL/GenBank/DDBJ databases">
        <title>Evolutionary Origins and Diversification of the Mycorrhizal Mutualists.</title>
        <authorList>
            <consortium name="DOE Joint Genome Institute"/>
            <consortium name="Mycorrhizal Genomics Consortium"/>
            <person name="Kohler A."/>
            <person name="Kuo A."/>
            <person name="Nagy L.G."/>
            <person name="Floudas D."/>
            <person name="Copeland A."/>
            <person name="Barry K.W."/>
            <person name="Cichocki N."/>
            <person name="Veneault-Fourrey C."/>
            <person name="LaButti K."/>
            <person name="Lindquist E.A."/>
            <person name="Lipzen A."/>
            <person name="Lundell T."/>
            <person name="Morin E."/>
            <person name="Murat C."/>
            <person name="Riley R."/>
            <person name="Ohm R."/>
            <person name="Sun H."/>
            <person name="Tunlid A."/>
            <person name="Henrissat B."/>
            <person name="Grigoriev I.V."/>
            <person name="Hibbett D.S."/>
            <person name="Martin F."/>
        </authorList>
    </citation>
    <scope>NUCLEOTIDE SEQUENCE [LARGE SCALE GENOMIC DNA]</scope>
    <source>
        <strain evidence="14">MAFF 305830</strain>
    </source>
</reference>
<dbReference type="AlphaFoldDB" id="A0A0C2XXS3"/>
<keyword evidence="9" id="KW-0694">RNA-binding</keyword>
<name>A0A0C2XXS3_SERVB</name>
<evidence type="ECO:0000256" key="11">
    <source>
        <dbReference type="ARBA" id="ARBA00035025"/>
    </source>
</evidence>
<reference evidence="13 14" key="1">
    <citation type="submission" date="2014-04" db="EMBL/GenBank/DDBJ databases">
        <authorList>
            <consortium name="DOE Joint Genome Institute"/>
            <person name="Kuo A."/>
            <person name="Zuccaro A."/>
            <person name="Kohler A."/>
            <person name="Nagy L.G."/>
            <person name="Floudas D."/>
            <person name="Copeland A."/>
            <person name="Barry K.W."/>
            <person name="Cichocki N."/>
            <person name="Veneault-Fourrey C."/>
            <person name="LaButti K."/>
            <person name="Lindquist E.A."/>
            <person name="Lipzen A."/>
            <person name="Lundell T."/>
            <person name="Morin E."/>
            <person name="Murat C."/>
            <person name="Sun H."/>
            <person name="Tunlid A."/>
            <person name="Henrissat B."/>
            <person name="Grigoriev I.V."/>
            <person name="Hibbett D.S."/>
            <person name="Martin F."/>
            <person name="Nordberg H.P."/>
            <person name="Cantor M.N."/>
            <person name="Hua S.X."/>
        </authorList>
    </citation>
    <scope>NUCLEOTIDE SEQUENCE [LARGE SCALE GENOMIC DNA]</scope>
    <source>
        <strain evidence="13 14">MAFF 305830</strain>
    </source>
</reference>
<dbReference type="GO" id="GO:0005634">
    <property type="term" value="C:nucleus"/>
    <property type="evidence" value="ECO:0007669"/>
    <property type="project" value="TreeGrafter"/>
</dbReference>
<dbReference type="GO" id="GO:0001510">
    <property type="term" value="P:RNA methylation"/>
    <property type="evidence" value="ECO:0007669"/>
    <property type="project" value="InterPro"/>
</dbReference>
<evidence type="ECO:0000256" key="6">
    <source>
        <dbReference type="ARBA" id="ARBA00022691"/>
    </source>
</evidence>
<organism evidence="13 14">
    <name type="scientific">Serendipita vermifera MAFF 305830</name>
    <dbReference type="NCBI Taxonomy" id="933852"/>
    <lineage>
        <taxon>Eukaryota</taxon>
        <taxon>Fungi</taxon>
        <taxon>Dikarya</taxon>
        <taxon>Basidiomycota</taxon>
        <taxon>Agaricomycotina</taxon>
        <taxon>Agaricomycetes</taxon>
        <taxon>Sebacinales</taxon>
        <taxon>Serendipitaceae</taxon>
        <taxon>Serendipita</taxon>
    </lineage>
</organism>
<dbReference type="EC" id="2.1.1.386" evidence="11"/>
<evidence type="ECO:0000256" key="5">
    <source>
        <dbReference type="ARBA" id="ARBA00022679"/>
    </source>
</evidence>
<evidence type="ECO:0000313" key="13">
    <source>
        <dbReference type="EMBL" id="KIM33647.1"/>
    </source>
</evidence>
<sequence length="99" mass="10665">VRFSPPLSDQRQIFLLDTLRKHKPESVLDIGCGEGGLLEAISRPSFALPLSSDFDERHGIPSDASMRCPEDICAPLNVMSASGLDISEGSLERAGQAIQ</sequence>
<dbReference type="InterPro" id="IPR029063">
    <property type="entry name" value="SAM-dependent_MTases_sf"/>
</dbReference>
<evidence type="ECO:0000313" key="14">
    <source>
        <dbReference type="Proteomes" id="UP000054097"/>
    </source>
</evidence>
<dbReference type="HOGENOM" id="CLU_151667_0_0_1"/>
<comment type="similarity">
    <text evidence="2">Belongs to the methyltransferase superfamily. HEN1 family.</text>
</comment>
<comment type="catalytic activity">
    <reaction evidence="12">
        <text>small RNA 3'-end nucleotide + S-adenosyl-L-methionine = small RNA 3'-end 2'-O-methylnucleotide + S-adenosyl-L-homocysteine + H(+)</text>
        <dbReference type="Rhea" id="RHEA:37887"/>
        <dbReference type="Rhea" id="RHEA-COMP:10415"/>
        <dbReference type="Rhea" id="RHEA-COMP:10416"/>
        <dbReference type="ChEBI" id="CHEBI:15378"/>
        <dbReference type="ChEBI" id="CHEBI:57856"/>
        <dbReference type="ChEBI" id="CHEBI:59789"/>
        <dbReference type="ChEBI" id="CHEBI:74896"/>
        <dbReference type="ChEBI" id="CHEBI:74898"/>
        <dbReference type="EC" id="2.1.1.386"/>
    </reaction>
</comment>
<protein>
    <recommendedName>
        <fullName evidence="3">Small RNA 2'-O-methyltransferase</fullName>
        <ecNumber evidence="11">2.1.1.386</ecNumber>
    </recommendedName>
</protein>
<dbReference type="Proteomes" id="UP000054097">
    <property type="component" value="Unassembled WGS sequence"/>
</dbReference>
<dbReference type="SUPFAM" id="SSF53335">
    <property type="entry name" value="S-adenosyl-L-methionine-dependent methyltransferases"/>
    <property type="match status" value="1"/>
</dbReference>
<accession>A0A0C2XXS3</accession>
<evidence type="ECO:0000256" key="3">
    <source>
        <dbReference type="ARBA" id="ARBA00021330"/>
    </source>
</evidence>
<dbReference type="InterPro" id="IPR026610">
    <property type="entry name" value="Hen1"/>
</dbReference>
<keyword evidence="5" id="KW-0808">Transferase</keyword>
<keyword evidence="8" id="KW-0460">Magnesium</keyword>